<evidence type="ECO:0000313" key="2">
    <source>
        <dbReference type="Proteomes" id="UP000325684"/>
    </source>
</evidence>
<organism evidence="1 2">
    <name type="scientific">Microvirga brassicacearum</name>
    <dbReference type="NCBI Taxonomy" id="2580413"/>
    <lineage>
        <taxon>Bacteria</taxon>
        <taxon>Pseudomonadati</taxon>
        <taxon>Pseudomonadota</taxon>
        <taxon>Alphaproteobacteria</taxon>
        <taxon>Hyphomicrobiales</taxon>
        <taxon>Methylobacteriaceae</taxon>
        <taxon>Microvirga</taxon>
    </lineage>
</organism>
<dbReference type="AlphaFoldDB" id="A0A5N3P5G5"/>
<sequence length="93" mass="10740">MPIRFPDYNPPGKHYTHLVRKKPADSTSDVDFYYGPRYIGGKEGAWGNSDFLFTTLGNNTYKHDPADNWYGPDYPFGNELTHGGRPIDNWLHY</sequence>
<proteinExistence type="predicted"/>
<evidence type="ECO:0000313" key="1">
    <source>
        <dbReference type="EMBL" id="KAB0264972.1"/>
    </source>
</evidence>
<gene>
    <name evidence="1" type="ORF">FEZ63_20780</name>
</gene>
<name>A0A5N3P5G5_9HYPH</name>
<dbReference type="Proteomes" id="UP000325684">
    <property type="component" value="Unassembled WGS sequence"/>
</dbReference>
<reference evidence="1 2" key="1">
    <citation type="journal article" date="2019" name="Microorganisms">
        <title>Genome Insights into the Novel Species Microvirga brassicacearum, a Rapeseed Endophyte with Biotechnological Potential.</title>
        <authorList>
            <person name="Jimenez-Gomez A."/>
            <person name="Saati-Santamaria Z."/>
            <person name="Igual J.M."/>
            <person name="Rivas R."/>
            <person name="Mateos P.F."/>
            <person name="Garcia-Fraile P."/>
        </authorList>
    </citation>
    <scope>NUCLEOTIDE SEQUENCE [LARGE SCALE GENOMIC DNA]</scope>
    <source>
        <strain evidence="1 2">CDVBN77</strain>
    </source>
</reference>
<protein>
    <submittedName>
        <fullName evidence="1">Uncharacterized protein</fullName>
    </submittedName>
</protein>
<dbReference type="OrthoDB" id="9906486at2"/>
<keyword evidence="2" id="KW-1185">Reference proteome</keyword>
<accession>A0A5N3P5G5</accession>
<dbReference type="EMBL" id="VCMV01000052">
    <property type="protein sequence ID" value="KAB0264972.1"/>
    <property type="molecule type" value="Genomic_DNA"/>
</dbReference>
<comment type="caution">
    <text evidence="1">The sequence shown here is derived from an EMBL/GenBank/DDBJ whole genome shotgun (WGS) entry which is preliminary data.</text>
</comment>
<dbReference type="RefSeq" id="WP_150948093.1">
    <property type="nucleotide sequence ID" value="NZ_VCMV01000052.1"/>
</dbReference>